<proteinExistence type="predicted"/>
<dbReference type="AlphaFoldDB" id="A0A2H0KSQ8"/>
<protein>
    <recommendedName>
        <fullName evidence="3">Peptidase C39-like domain-containing protein</fullName>
    </recommendedName>
</protein>
<accession>A0A2H0KSQ8</accession>
<feature type="compositionally biased region" description="Low complexity" evidence="1">
    <location>
        <begin position="63"/>
        <end position="85"/>
    </location>
</feature>
<keyword evidence="2" id="KW-0812">Transmembrane</keyword>
<dbReference type="EMBL" id="PCVO01000037">
    <property type="protein sequence ID" value="PIQ75193.1"/>
    <property type="molecule type" value="Genomic_DNA"/>
</dbReference>
<dbReference type="Pfam" id="PF13529">
    <property type="entry name" value="Peptidase_C39_2"/>
    <property type="match status" value="1"/>
</dbReference>
<keyword evidence="2" id="KW-1133">Transmembrane helix</keyword>
<reference evidence="4 5" key="1">
    <citation type="submission" date="2017-09" db="EMBL/GenBank/DDBJ databases">
        <title>Depth-based differentiation of microbial function through sediment-hosted aquifers and enrichment of novel symbionts in the deep terrestrial subsurface.</title>
        <authorList>
            <person name="Probst A.J."/>
            <person name="Ladd B."/>
            <person name="Jarett J.K."/>
            <person name="Geller-Mcgrath D.E."/>
            <person name="Sieber C.M."/>
            <person name="Emerson J.B."/>
            <person name="Anantharaman K."/>
            <person name="Thomas B.C."/>
            <person name="Malmstrom R."/>
            <person name="Stieglmeier M."/>
            <person name="Klingl A."/>
            <person name="Woyke T."/>
            <person name="Ryan C.M."/>
            <person name="Banfield J.F."/>
        </authorList>
    </citation>
    <scope>NUCLEOTIDE SEQUENCE [LARGE SCALE GENOMIC DNA]</scope>
    <source>
        <strain evidence="4">CG11_big_fil_rev_8_21_14_0_20_40_15</strain>
    </source>
</reference>
<evidence type="ECO:0000256" key="2">
    <source>
        <dbReference type="SAM" id="Phobius"/>
    </source>
</evidence>
<evidence type="ECO:0000256" key="1">
    <source>
        <dbReference type="SAM" id="MobiDB-lite"/>
    </source>
</evidence>
<dbReference type="InterPro" id="IPR039564">
    <property type="entry name" value="Peptidase_C39-like"/>
</dbReference>
<organism evidence="4 5">
    <name type="scientific">Candidatus Portnoybacteria bacterium CG11_big_fil_rev_8_21_14_0_20_40_15</name>
    <dbReference type="NCBI Taxonomy" id="1974817"/>
    <lineage>
        <taxon>Bacteria</taxon>
        <taxon>Candidatus Portnoyibacteriota</taxon>
    </lineage>
</organism>
<name>A0A2H0KSQ8_9BACT</name>
<evidence type="ECO:0000259" key="3">
    <source>
        <dbReference type="Pfam" id="PF13529"/>
    </source>
</evidence>
<evidence type="ECO:0000313" key="5">
    <source>
        <dbReference type="Proteomes" id="UP000229317"/>
    </source>
</evidence>
<dbReference type="Proteomes" id="UP000229317">
    <property type="component" value="Unassembled WGS sequence"/>
</dbReference>
<feature type="transmembrane region" description="Helical" evidence="2">
    <location>
        <begin position="21"/>
        <end position="43"/>
    </location>
</feature>
<gene>
    <name evidence="4" type="ORF">COV84_02490</name>
</gene>
<feature type="region of interest" description="Disordered" evidence="1">
    <location>
        <begin position="58"/>
        <end position="103"/>
    </location>
</feature>
<feature type="domain" description="Peptidase C39-like" evidence="3">
    <location>
        <begin position="111"/>
        <end position="255"/>
    </location>
</feature>
<comment type="caution">
    <text evidence="4">The sequence shown here is derived from an EMBL/GenBank/DDBJ whole genome shotgun (WGS) entry which is preliminary data.</text>
</comment>
<dbReference type="Gene3D" id="3.90.70.10">
    <property type="entry name" value="Cysteine proteinases"/>
    <property type="match status" value="1"/>
</dbReference>
<sequence>MPYETHNYKKYLKNNRMRRNFGIKKIVIIVISLAIIAVGLLGLNGKFNFLSLSKDDLAGTNESDSSSPSSNNSSNNSGAALPSSGQAGSLATSSSPANLEPSQPAPKSILLSVPFFSQAPFGEWSDPIFQNACEEASIIMAMHWVNKTPVTKDQVKQEILDLSLFEDKTYGQAFDRAAADAIKMFKDYFNYENVFVRSGISTKDIKKEILAGRLVIVPLNGQILKNPFYTPPGPEHHMLVVIGYDAKTNEFITNDVGTRHGEKYRYAEARLQASLQDYPTGNDLPSIPGQTAMIVVMPK</sequence>
<keyword evidence="2" id="KW-0472">Membrane</keyword>
<feature type="compositionally biased region" description="Polar residues" evidence="1">
    <location>
        <begin position="86"/>
        <end position="101"/>
    </location>
</feature>
<evidence type="ECO:0000313" key="4">
    <source>
        <dbReference type="EMBL" id="PIQ75193.1"/>
    </source>
</evidence>